<feature type="transmembrane region" description="Helical" evidence="2">
    <location>
        <begin position="12"/>
        <end position="31"/>
    </location>
</feature>
<proteinExistence type="predicted"/>
<name>A0A0F3GIN4_9BACT</name>
<evidence type="ECO:0000313" key="4">
    <source>
        <dbReference type="Proteomes" id="UP000033423"/>
    </source>
</evidence>
<dbReference type="InterPro" id="IPR018389">
    <property type="entry name" value="DctP_fam"/>
</dbReference>
<dbReference type="Pfam" id="PF03480">
    <property type="entry name" value="DctP"/>
    <property type="match status" value="1"/>
</dbReference>
<accession>A0A0F3GIN4</accession>
<evidence type="ECO:0000256" key="1">
    <source>
        <dbReference type="ARBA" id="ARBA00022729"/>
    </source>
</evidence>
<gene>
    <name evidence="3" type="ORF">MBAV_006034</name>
</gene>
<feature type="non-terminal residue" evidence="3">
    <location>
        <position position="93"/>
    </location>
</feature>
<keyword evidence="1" id="KW-0732">Signal</keyword>
<organism evidence="3 4">
    <name type="scientific">Candidatus Magnetobacterium bavaricum</name>
    <dbReference type="NCBI Taxonomy" id="29290"/>
    <lineage>
        <taxon>Bacteria</taxon>
        <taxon>Pseudomonadati</taxon>
        <taxon>Nitrospirota</taxon>
        <taxon>Thermodesulfovibrionia</taxon>
        <taxon>Thermodesulfovibrionales</taxon>
        <taxon>Candidatus Magnetobacteriaceae</taxon>
        <taxon>Candidatus Magnetobacterium</taxon>
    </lineage>
</organism>
<evidence type="ECO:0000256" key="2">
    <source>
        <dbReference type="SAM" id="Phobius"/>
    </source>
</evidence>
<keyword evidence="2" id="KW-1133">Transmembrane helix</keyword>
<keyword evidence="2" id="KW-0812">Transmembrane</keyword>
<dbReference type="Gene3D" id="3.40.190.170">
    <property type="entry name" value="Bacterial extracellular solute-binding protein, family 7"/>
    <property type="match status" value="1"/>
</dbReference>
<dbReference type="Proteomes" id="UP000033423">
    <property type="component" value="Unassembled WGS sequence"/>
</dbReference>
<comment type="caution">
    <text evidence="3">The sequence shown here is derived from an EMBL/GenBank/DDBJ whole genome shotgun (WGS) entry which is preliminary data.</text>
</comment>
<dbReference type="GO" id="GO:0055085">
    <property type="term" value="P:transmembrane transport"/>
    <property type="evidence" value="ECO:0007669"/>
    <property type="project" value="InterPro"/>
</dbReference>
<keyword evidence="2" id="KW-0472">Membrane</keyword>
<reference evidence="3 4" key="1">
    <citation type="submission" date="2015-02" db="EMBL/GenBank/DDBJ databases">
        <title>Single-cell genomics of uncultivated deep-branching MTB reveals a conserved set of magnetosome genes.</title>
        <authorList>
            <person name="Kolinko S."/>
            <person name="Richter M."/>
            <person name="Glockner F.O."/>
            <person name="Brachmann A."/>
            <person name="Schuler D."/>
        </authorList>
    </citation>
    <scope>NUCLEOTIDE SEQUENCE [LARGE SCALE GENOMIC DNA]</scope>
    <source>
        <strain evidence="3">TM-1</strain>
    </source>
</reference>
<evidence type="ECO:0000313" key="3">
    <source>
        <dbReference type="EMBL" id="KJU81780.1"/>
    </source>
</evidence>
<keyword evidence="4" id="KW-1185">Reference proteome</keyword>
<dbReference type="EMBL" id="LACI01002562">
    <property type="protein sequence ID" value="KJU81780.1"/>
    <property type="molecule type" value="Genomic_DNA"/>
</dbReference>
<dbReference type="InterPro" id="IPR038404">
    <property type="entry name" value="TRAP_DctP_sf"/>
</dbReference>
<protein>
    <submittedName>
        <fullName evidence="3">TRAP dicarboxylate transporter, DctP subunit</fullName>
    </submittedName>
</protein>
<sequence>MKDEVVKAIGKRYIIVAGIVLCIAMAVLFYTHPFGKSATGRKDAKVYELDLGHNMPPGSAMYIAAQKFADTVKDRTRGRVKINISPAQKLGDD</sequence>
<dbReference type="AlphaFoldDB" id="A0A0F3GIN4"/>